<comment type="caution">
    <text evidence="2">The sequence shown here is derived from an EMBL/GenBank/DDBJ whole genome shotgun (WGS) entry which is preliminary data.</text>
</comment>
<dbReference type="InterPro" id="IPR031804">
    <property type="entry name" value="DUF4743"/>
</dbReference>
<name>A0AAN7UVM3_9PEZI</name>
<accession>A0AAN7UVM3</accession>
<proteinExistence type="predicted"/>
<dbReference type="InterPro" id="IPR015797">
    <property type="entry name" value="NUDIX_hydrolase-like_dom_sf"/>
</dbReference>
<dbReference type="PANTHER" id="PTHR13622">
    <property type="entry name" value="THIAMIN PYROPHOSPHOKINASE"/>
    <property type="match status" value="1"/>
</dbReference>
<protein>
    <recommendedName>
        <fullName evidence="1">Nudix hydrolase domain-containing protein</fullName>
    </recommendedName>
</protein>
<dbReference type="CDD" id="cd03676">
    <property type="entry name" value="NUDIX_Tnr3_like"/>
    <property type="match status" value="1"/>
</dbReference>
<evidence type="ECO:0000313" key="3">
    <source>
        <dbReference type="Proteomes" id="UP001305414"/>
    </source>
</evidence>
<organism evidence="2 3">
    <name type="scientific">Xylaria bambusicola</name>
    <dbReference type="NCBI Taxonomy" id="326684"/>
    <lineage>
        <taxon>Eukaryota</taxon>
        <taxon>Fungi</taxon>
        <taxon>Dikarya</taxon>
        <taxon>Ascomycota</taxon>
        <taxon>Pezizomycotina</taxon>
        <taxon>Sordariomycetes</taxon>
        <taxon>Xylariomycetidae</taxon>
        <taxon>Xylariales</taxon>
        <taxon>Xylariaceae</taxon>
        <taxon>Xylaria</taxon>
    </lineage>
</organism>
<sequence length="423" mass="48241">MKQSRWIGWYNRVRPSSPKNLNSNIVTPSLLLKKTGYKFSKPQYTTETPEIHQILRRFRQQDNRTLSREQQLGAMEKNMSFLDIVKEADAFPYEEKEPEAYHALAKTIYRLVWKDDNGPVLGYTLASTVNRLLAVPESIRGPVVVNEQNQTIRAFEQPMESDRTAAIDAVMRCWRENEVFDILRGWRDERWPVYGSDTEVVYSVERSGTGMLGVMRYGVHMTGYVRDETAPHGIRIWVPRRAPNKSTYPGMLDNTVAGGLMTDEDPFECMVREADEEASLSEKVMRERAKFTGMATYIYITDERAGGEAGQIYPEMQWVYDIELPADERPTPKDGEVAEFYLWTVDEVRQELAKGNFKPNCALIVVDFFIRHGIITAANEPDYAEILQRLHRKLPFPGPHRAYAASLETPAAALADAAATLAS</sequence>
<dbReference type="PROSITE" id="PS51462">
    <property type="entry name" value="NUDIX"/>
    <property type="match status" value="1"/>
</dbReference>
<evidence type="ECO:0000313" key="2">
    <source>
        <dbReference type="EMBL" id="KAK5634113.1"/>
    </source>
</evidence>
<dbReference type="AlphaFoldDB" id="A0AAN7UVM3"/>
<feature type="domain" description="Nudix hydrolase" evidence="1">
    <location>
        <begin position="216"/>
        <end position="365"/>
    </location>
</feature>
<reference evidence="2 3" key="1">
    <citation type="submission" date="2023-10" db="EMBL/GenBank/DDBJ databases">
        <title>Draft genome sequence of Xylaria bambusicola isolate GMP-LS, the root and basal stem rot pathogen of sugarcane in Indonesia.</title>
        <authorList>
            <person name="Selvaraj P."/>
            <person name="Muralishankar V."/>
            <person name="Muruganantham S."/>
            <person name="Sp S."/>
            <person name="Haryani S."/>
            <person name="Lau K.J.X."/>
            <person name="Naqvi N.I."/>
        </authorList>
    </citation>
    <scope>NUCLEOTIDE SEQUENCE [LARGE SCALE GENOMIC DNA]</scope>
    <source>
        <strain evidence="2">GMP-LS</strain>
    </source>
</reference>
<keyword evidence="3" id="KW-1185">Reference proteome</keyword>
<dbReference type="GO" id="GO:0044715">
    <property type="term" value="F:8-oxo-dGDP phosphatase activity"/>
    <property type="evidence" value="ECO:0007669"/>
    <property type="project" value="UniProtKB-ARBA"/>
</dbReference>
<dbReference type="Gene3D" id="3.90.79.10">
    <property type="entry name" value="Nucleoside Triphosphate Pyrophosphohydrolase"/>
    <property type="match status" value="1"/>
</dbReference>
<dbReference type="SUPFAM" id="SSF55811">
    <property type="entry name" value="Nudix"/>
    <property type="match status" value="1"/>
</dbReference>
<dbReference type="InterPro" id="IPR000086">
    <property type="entry name" value="NUDIX_hydrolase_dom"/>
</dbReference>
<dbReference type="Pfam" id="PF00293">
    <property type="entry name" value="NUDIX"/>
    <property type="match status" value="1"/>
</dbReference>
<dbReference type="Proteomes" id="UP001305414">
    <property type="component" value="Unassembled WGS sequence"/>
</dbReference>
<evidence type="ECO:0000259" key="1">
    <source>
        <dbReference type="PROSITE" id="PS51462"/>
    </source>
</evidence>
<dbReference type="FunFam" id="3.90.79.10:FF:000019">
    <property type="entry name" value="Thiamin pyrophosphokinase, putative"/>
    <property type="match status" value="1"/>
</dbReference>
<dbReference type="Pfam" id="PF15916">
    <property type="entry name" value="DUF4743"/>
    <property type="match status" value="1"/>
</dbReference>
<dbReference type="EMBL" id="JAWHQM010000038">
    <property type="protein sequence ID" value="KAK5634113.1"/>
    <property type="molecule type" value="Genomic_DNA"/>
</dbReference>
<gene>
    <name evidence="2" type="ORF">RRF57_009827</name>
</gene>
<dbReference type="PANTHER" id="PTHR13622:SF8">
    <property type="entry name" value="THIAMIN PYROPHOSPHOKINASE 1"/>
    <property type="match status" value="1"/>
</dbReference>